<dbReference type="OrthoDB" id="7480422at2759"/>
<sequence>MKIRPILKYASQVWGIPKYLETERVQRRSLRILGLKNDSIIATLKERRKNIRGKTCNELTRIVEVPNNPCNRYLQPVKRIKLTN</sequence>
<dbReference type="EMBL" id="CACRXK020001411">
    <property type="protein sequence ID" value="CAB3988951.1"/>
    <property type="molecule type" value="Genomic_DNA"/>
</dbReference>
<proteinExistence type="predicted"/>
<evidence type="ECO:0000313" key="1">
    <source>
        <dbReference type="EMBL" id="CAB3988951.1"/>
    </source>
</evidence>
<keyword evidence="2" id="KW-1185">Reference proteome</keyword>
<name>A0A6S7GWX2_PARCT</name>
<protein>
    <submittedName>
        <fullName evidence="1">Uncharacterized protein</fullName>
    </submittedName>
</protein>
<organism evidence="1 2">
    <name type="scientific">Paramuricea clavata</name>
    <name type="common">Red gorgonian</name>
    <name type="synonym">Violescent sea-whip</name>
    <dbReference type="NCBI Taxonomy" id="317549"/>
    <lineage>
        <taxon>Eukaryota</taxon>
        <taxon>Metazoa</taxon>
        <taxon>Cnidaria</taxon>
        <taxon>Anthozoa</taxon>
        <taxon>Octocorallia</taxon>
        <taxon>Malacalcyonacea</taxon>
        <taxon>Plexauridae</taxon>
        <taxon>Paramuricea</taxon>
    </lineage>
</organism>
<gene>
    <name evidence="1" type="ORF">PACLA_8A086638</name>
</gene>
<reference evidence="1" key="1">
    <citation type="submission" date="2020-04" db="EMBL/GenBank/DDBJ databases">
        <authorList>
            <person name="Alioto T."/>
            <person name="Alioto T."/>
            <person name="Gomez Garrido J."/>
        </authorList>
    </citation>
    <scope>NUCLEOTIDE SEQUENCE</scope>
    <source>
        <strain evidence="1">A484AB</strain>
    </source>
</reference>
<accession>A0A6S7GWX2</accession>
<evidence type="ECO:0000313" key="2">
    <source>
        <dbReference type="Proteomes" id="UP001152795"/>
    </source>
</evidence>
<comment type="caution">
    <text evidence="1">The sequence shown here is derived from an EMBL/GenBank/DDBJ whole genome shotgun (WGS) entry which is preliminary data.</text>
</comment>
<dbReference type="Proteomes" id="UP001152795">
    <property type="component" value="Unassembled WGS sequence"/>
</dbReference>
<dbReference type="AlphaFoldDB" id="A0A6S7GWX2"/>